<dbReference type="RefSeq" id="WP_058468463.1">
    <property type="nucleotide sequence ID" value="NZ_CAAAIV010000033.1"/>
</dbReference>
<name>A0A377GH04_9GAMM</name>
<dbReference type="AlphaFoldDB" id="A0A377GH04"/>
<proteinExistence type="predicted"/>
<dbReference type="Proteomes" id="UP000186808">
    <property type="component" value="Unassembled WGS sequence"/>
</dbReference>
<organism evidence="2 4">
    <name type="scientific">Fluoribacter gormanii</name>
    <dbReference type="NCBI Taxonomy" id="464"/>
    <lineage>
        <taxon>Bacteria</taxon>
        <taxon>Pseudomonadati</taxon>
        <taxon>Pseudomonadota</taxon>
        <taxon>Gammaproteobacteria</taxon>
        <taxon>Legionellales</taxon>
        <taxon>Legionellaceae</taxon>
        <taxon>Fluoribacter</taxon>
    </lineage>
</organism>
<reference evidence="2 4" key="2">
    <citation type="submission" date="2018-06" db="EMBL/GenBank/DDBJ databases">
        <authorList>
            <consortium name="Pathogen Informatics"/>
            <person name="Doyle S."/>
        </authorList>
    </citation>
    <scope>NUCLEOTIDE SEQUENCE [LARGE SCALE GENOMIC DNA]</scope>
    <source>
        <strain evidence="2 4">NCTC11401</strain>
    </source>
</reference>
<dbReference type="STRING" id="464.Lgor_1982"/>
<evidence type="ECO:0000313" key="1">
    <source>
        <dbReference type="EMBL" id="SIR25566.1"/>
    </source>
</evidence>
<keyword evidence="3" id="KW-1185">Reference proteome</keyword>
<evidence type="ECO:0000313" key="2">
    <source>
        <dbReference type="EMBL" id="STO24066.1"/>
    </source>
</evidence>
<dbReference type="EMBL" id="FTNL01000009">
    <property type="protein sequence ID" value="SIR25566.1"/>
    <property type="molecule type" value="Genomic_DNA"/>
</dbReference>
<dbReference type="Proteomes" id="UP000254374">
    <property type="component" value="Unassembled WGS sequence"/>
</dbReference>
<evidence type="ECO:0000313" key="4">
    <source>
        <dbReference type="Proteomes" id="UP000254374"/>
    </source>
</evidence>
<dbReference type="EMBL" id="UGGV01000001">
    <property type="protein sequence ID" value="STO24066.1"/>
    <property type="molecule type" value="Genomic_DNA"/>
</dbReference>
<protein>
    <submittedName>
        <fullName evidence="2">Uncharacterized protein</fullName>
    </submittedName>
</protein>
<evidence type="ECO:0000313" key="3">
    <source>
        <dbReference type="Proteomes" id="UP000186808"/>
    </source>
</evidence>
<dbReference type="OrthoDB" id="5653221at2"/>
<reference evidence="1 3" key="1">
    <citation type="submission" date="2017-01" db="EMBL/GenBank/DDBJ databases">
        <authorList>
            <person name="Varghese N."/>
            <person name="Submissions S."/>
        </authorList>
    </citation>
    <scope>NUCLEOTIDE SEQUENCE [LARGE SCALE GENOMIC DNA]</scope>
    <source>
        <strain evidence="1 3">ATCC 33342</strain>
    </source>
</reference>
<gene>
    <name evidence="2" type="ORF">NCTC11401_00872</name>
    <name evidence="1" type="ORF">SAMN05421777_10912</name>
</gene>
<accession>A0A377GH04</accession>
<sequence length="98" mass="11256">MLKEFLRKGINFQRVQETLNAGTELVEQAHAEGIHSAPDVEQQMKKKVQDIISEYKEIHKASSLWAVKQTKLMQELRQGMVVEHSQSDEAETAHHLSF</sequence>